<proteinExistence type="predicted"/>
<dbReference type="GO" id="GO:0016301">
    <property type="term" value="F:kinase activity"/>
    <property type="evidence" value="ECO:0007669"/>
    <property type="project" value="UniProtKB-KW"/>
</dbReference>
<reference evidence="1 2" key="1">
    <citation type="submission" date="2020-03" db="EMBL/GenBank/DDBJ databases">
        <authorList>
            <person name="Lai Q."/>
        </authorList>
    </citation>
    <scope>NUCLEOTIDE SEQUENCE [LARGE SCALE GENOMIC DNA]</scope>
    <source>
        <strain evidence="1 2">CCUG 25036</strain>
    </source>
</reference>
<comment type="caution">
    <text evidence="1">The sequence shown here is derived from an EMBL/GenBank/DDBJ whole genome shotgun (WGS) entry which is preliminary data.</text>
</comment>
<dbReference type="EMBL" id="JAARLZ010000017">
    <property type="protein sequence ID" value="NII08948.1"/>
    <property type="molecule type" value="Genomic_DNA"/>
</dbReference>
<name>A0A7X5UEV7_9GAMM</name>
<dbReference type="SUPFAM" id="SSF52540">
    <property type="entry name" value="P-loop containing nucleoside triphosphate hydrolases"/>
    <property type="match status" value="1"/>
</dbReference>
<dbReference type="AlphaFoldDB" id="A0A7X5UEV7"/>
<evidence type="ECO:0000313" key="1">
    <source>
        <dbReference type="EMBL" id="NII08948.1"/>
    </source>
</evidence>
<sequence>MEPSRRPFVLGVSGLQGSGKSTLAAALVTEAGHRGWGAVALSLDDVYLTHAERDALGRDVHPLLRTRGVPGTHDLSLLGTTLDALAKASPENPIAVPRFDKGHDDRYDAHLWPTVAGAPRLVVLEGWCLGVGPETESALERPINALERDEDADGRWRRWVNGQLTRYASIWHQLDALVVLQAPSWDVVAGWRDEAERPLRERGEPRAMDEAALARFLQHYERLSRHALATLGANADWCIPLDHKRHPTL</sequence>
<evidence type="ECO:0000313" key="2">
    <source>
        <dbReference type="Proteomes" id="UP000490980"/>
    </source>
</evidence>
<keyword evidence="2" id="KW-1185">Reference proteome</keyword>
<organism evidence="1 2">
    <name type="scientific">Luteibacter anthropi</name>
    <dbReference type="NCBI Taxonomy" id="564369"/>
    <lineage>
        <taxon>Bacteria</taxon>
        <taxon>Pseudomonadati</taxon>
        <taxon>Pseudomonadota</taxon>
        <taxon>Gammaproteobacteria</taxon>
        <taxon>Lysobacterales</taxon>
        <taxon>Rhodanobacteraceae</taxon>
        <taxon>Luteibacter</taxon>
    </lineage>
</organism>
<keyword evidence="1" id="KW-0808">Transferase</keyword>
<protein>
    <submittedName>
        <fullName evidence="1">Kinase</fullName>
    </submittedName>
</protein>
<dbReference type="Proteomes" id="UP000490980">
    <property type="component" value="Unassembled WGS sequence"/>
</dbReference>
<accession>A0A7X5UEV7</accession>
<dbReference type="InterPro" id="IPR027417">
    <property type="entry name" value="P-loop_NTPase"/>
</dbReference>
<keyword evidence="1" id="KW-0418">Kinase</keyword>
<dbReference type="Gene3D" id="3.40.50.300">
    <property type="entry name" value="P-loop containing nucleotide triphosphate hydrolases"/>
    <property type="match status" value="1"/>
</dbReference>
<gene>
    <name evidence="1" type="ORF">HBF25_21405</name>
</gene>